<dbReference type="AlphaFoldDB" id="A0A5J4V5U7"/>
<organism evidence="1 2">
    <name type="scientific">Streblomastix strix</name>
    <dbReference type="NCBI Taxonomy" id="222440"/>
    <lineage>
        <taxon>Eukaryota</taxon>
        <taxon>Metamonada</taxon>
        <taxon>Preaxostyla</taxon>
        <taxon>Oxymonadida</taxon>
        <taxon>Streblomastigidae</taxon>
        <taxon>Streblomastix</taxon>
    </lineage>
</organism>
<comment type="caution">
    <text evidence="1">The sequence shown here is derived from an EMBL/GenBank/DDBJ whole genome shotgun (WGS) entry which is preliminary data.</text>
</comment>
<reference evidence="1 2" key="1">
    <citation type="submission" date="2019-03" db="EMBL/GenBank/DDBJ databases">
        <title>Single cell metagenomics reveals metabolic interactions within the superorganism composed of flagellate Streblomastix strix and complex community of Bacteroidetes bacteria on its surface.</title>
        <authorList>
            <person name="Treitli S.C."/>
            <person name="Kolisko M."/>
            <person name="Husnik F."/>
            <person name="Keeling P."/>
            <person name="Hampl V."/>
        </authorList>
    </citation>
    <scope>NUCLEOTIDE SEQUENCE [LARGE SCALE GENOMIC DNA]</scope>
    <source>
        <strain evidence="1">ST1C</strain>
    </source>
</reference>
<feature type="non-terminal residue" evidence="1">
    <location>
        <position position="1"/>
    </location>
</feature>
<evidence type="ECO:0000313" key="2">
    <source>
        <dbReference type="Proteomes" id="UP000324800"/>
    </source>
</evidence>
<protein>
    <submittedName>
        <fullName evidence="1">Uncharacterized protein</fullName>
    </submittedName>
</protein>
<accession>A0A5J4V5U7</accession>
<dbReference type="Proteomes" id="UP000324800">
    <property type="component" value="Unassembled WGS sequence"/>
</dbReference>
<name>A0A5J4V5U7_9EUKA</name>
<dbReference type="EMBL" id="SNRW01009376">
    <property type="protein sequence ID" value="KAA6378098.1"/>
    <property type="molecule type" value="Genomic_DNA"/>
</dbReference>
<gene>
    <name evidence="1" type="ORF">EZS28_026375</name>
</gene>
<evidence type="ECO:0000313" key="1">
    <source>
        <dbReference type="EMBL" id="KAA6378098.1"/>
    </source>
</evidence>
<sequence length="158" mass="16770">AENGTVWKYDQNWYNCGDIIPDQVTPASDAITLAVSGNGVAGNSNEYFRGDHKHSLQVSDVLPAKDTATCEDGTQNTYARSDDSPPLNITSSIPHKILHSLNIDPTTENVPLVNATAAANGIAFQGNIADILITDAQPALPIGYGSIYQLFPNVQTGS</sequence>
<proteinExistence type="predicted"/>